<evidence type="ECO:0000256" key="14">
    <source>
        <dbReference type="ARBA" id="ARBA00023137"/>
    </source>
</evidence>
<proteinExistence type="inferred from homology"/>
<dbReference type="Pfam" id="PF13807">
    <property type="entry name" value="GNVR"/>
    <property type="match status" value="1"/>
</dbReference>
<evidence type="ECO:0000259" key="19">
    <source>
        <dbReference type="Pfam" id="PF13807"/>
    </source>
</evidence>
<name>A0A5B7SS54_9FLAO</name>
<evidence type="ECO:0000256" key="11">
    <source>
        <dbReference type="ARBA" id="ARBA00022840"/>
    </source>
</evidence>
<protein>
    <recommendedName>
        <fullName evidence="4">non-specific protein-tyrosine kinase</fullName>
        <ecNumber evidence="4">2.7.10.2</ecNumber>
    </recommendedName>
</protein>
<keyword evidence="6" id="KW-0997">Cell inner membrane</keyword>
<dbReference type="InterPro" id="IPR027417">
    <property type="entry name" value="P-loop_NTPase"/>
</dbReference>
<dbReference type="AlphaFoldDB" id="A0A5B7SS54"/>
<keyword evidence="5" id="KW-1003">Cell membrane</keyword>
<evidence type="ECO:0000256" key="6">
    <source>
        <dbReference type="ARBA" id="ARBA00022519"/>
    </source>
</evidence>
<dbReference type="RefSeq" id="WP_138852032.1">
    <property type="nucleotide sequence ID" value="NZ_CP040710.1"/>
</dbReference>
<dbReference type="OrthoDB" id="9794577at2"/>
<feature type="domain" description="AAA" evidence="18">
    <location>
        <begin position="587"/>
        <end position="730"/>
    </location>
</feature>
<dbReference type="GO" id="GO:0005886">
    <property type="term" value="C:plasma membrane"/>
    <property type="evidence" value="ECO:0007669"/>
    <property type="project" value="UniProtKB-SubCell"/>
</dbReference>
<gene>
    <name evidence="20" type="ORF">FGM00_06045</name>
</gene>
<evidence type="ECO:0000256" key="4">
    <source>
        <dbReference type="ARBA" id="ARBA00011903"/>
    </source>
</evidence>
<evidence type="ECO:0000256" key="2">
    <source>
        <dbReference type="ARBA" id="ARBA00007316"/>
    </source>
</evidence>
<feature type="transmembrane region" description="Helical" evidence="16">
    <location>
        <begin position="492"/>
        <end position="511"/>
    </location>
</feature>
<keyword evidence="9" id="KW-0547">Nucleotide-binding</keyword>
<feature type="domain" description="Tyrosine-protein kinase G-rich" evidence="19">
    <location>
        <begin position="439"/>
        <end position="508"/>
    </location>
</feature>
<keyword evidence="14" id="KW-0829">Tyrosine-protein kinase</keyword>
<evidence type="ECO:0000256" key="9">
    <source>
        <dbReference type="ARBA" id="ARBA00022741"/>
    </source>
</evidence>
<feature type="transmembrane region" description="Helical" evidence="16">
    <location>
        <begin position="26"/>
        <end position="44"/>
    </location>
</feature>
<keyword evidence="11" id="KW-0067">ATP-binding</keyword>
<dbReference type="SUPFAM" id="SSF52540">
    <property type="entry name" value="P-loop containing nucleoside triphosphate hydrolases"/>
    <property type="match status" value="1"/>
</dbReference>
<evidence type="ECO:0000256" key="7">
    <source>
        <dbReference type="ARBA" id="ARBA00022679"/>
    </source>
</evidence>
<dbReference type="InterPro" id="IPR050445">
    <property type="entry name" value="Bact_polysacc_biosynth/exp"/>
</dbReference>
<comment type="catalytic activity">
    <reaction evidence="15">
        <text>L-tyrosyl-[protein] + ATP = O-phospho-L-tyrosyl-[protein] + ADP + H(+)</text>
        <dbReference type="Rhea" id="RHEA:10596"/>
        <dbReference type="Rhea" id="RHEA-COMP:10136"/>
        <dbReference type="Rhea" id="RHEA-COMP:20101"/>
        <dbReference type="ChEBI" id="CHEBI:15378"/>
        <dbReference type="ChEBI" id="CHEBI:30616"/>
        <dbReference type="ChEBI" id="CHEBI:46858"/>
        <dbReference type="ChEBI" id="CHEBI:61978"/>
        <dbReference type="ChEBI" id="CHEBI:456216"/>
        <dbReference type="EC" id="2.7.10.2"/>
    </reaction>
</comment>
<dbReference type="Pfam" id="PF13614">
    <property type="entry name" value="AAA_31"/>
    <property type="match status" value="1"/>
</dbReference>
<organism evidence="20 21">
    <name type="scientific">Aggregatimonas sangjinii</name>
    <dbReference type="NCBI Taxonomy" id="2583587"/>
    <lineage>
        <taxon>Bacteria</taxon>
        <taxon>Pseudomonadati</taxon>
        <taxon>Bacteroidota</taxon>
        <taxon>Flavobacteriia</taxon>
        <taxon>Flavobacteriales</taxon>
        <taxon>Flavobacteriaceae</taxon>
        <taxon>Aggregatimonas</taxon>
    </lineage>
</organism>
<dbReference type="GO" id="GO:0005524">
    <property type="term" value="F:ATP binding"/>
    <property type="evidence" value="ECO:0007669"/>
    <property type="project" value="UniProtKB-KW"/>
</dbReference>
<evidence type="ECO:0000256" key="1">
    <source>
        <dbReference type="ARBA" id="ARBA00004429"/>
    </source>
</evidence>
<dbReference type="Gene3D" id="3.40.50.300">
    <property type="entry name" value="P-loop containing nucleotide triphosphate hydrolases"/>
    <property type="match status" value="1"/>
</dbReference>
<evidence type="ECO:0000256" key="8">
    <source>
        <dbReference type="ARBA" id="ARBA00022692"/>
    </source>
</evidence>
<dbReference type="CDD" id="cd05387">
    <property type="entry name" value="BY-kinase"/>
    <property type="match status" value="1"/>
</dbReference>
<dbReference type="Proteomes" id="UP000310017">
    <property type="component" value="Chromosome"/>
</dbReference>
<keyword evidence="21" id="KW-1185">Reference proteome</keyword>
<evidence type="ECO:0000256" key="13">
    <source>
        <dbReference type="ARBA" id="ARBA00023136"/>
    </source>
</evidence>
<dbReference type="PANTHER" id="PTHR32309:SF13">
    <property type="entry name" value="FERRIC ENTEROBACTIN TRANSPORT PROTEIN FEPE"/>
    <property type="match status" value="1"/>
</dbReference>
<dbReference type="Pfam" id="PF02706">
    <property type="entry name" value="Wzz"/>
    <property type="match status" value="1"/>
</dbReference>
<evidence type="ECO:0000313" key="20">
    <source>
        <dbReference type="EMBL" id="QCW99679.1"/>
    </source>
</evidence>
<comment type="similarity">
    <text evidence="2">Belongs to the CpsD/CapB family.</text>
</comment>
<evidence type="ECO:0000256" key="5">
    <source>
        <dbReference type="ARBA" id="ARBA00022475"/>
    </source>
</evidence>
<evidence type="ECO:0000256" key="16">
    <source>
        <dbReference type="SAM" id="Phobius"/>
    </source>
</evidence>
<evidence type="ECO:0000259" key="17">
    <source>
        <dbReference type="Pfam" id="PF02706"/>
    </source>
</evidence>
<evidence type="ECO:0000256" key="3">
    <source>
        <dbReference type="ARBA" id="ARBA00008883"/>
    </source>
</evidence>
<evidence type="ECO:0000256" key="10">
    <source>
        <dbReference type="ARBA" id="ARBA00022777"/>
    </source>
</evidence>
<keyword evidence="13 16" id="KW-0472">Membrane</keyword>
<evidence type="ECO:0000256" key="12">
    <source>
        <dbReference type="ARBA" id="ARBA00022989"/>
    </source>
</evidence>
<reference evidence="20 21" key="1">
    <citation type="submission" date="2019-05" db="EMBL/GenBank/DDBJ databases">
        <title>Genome sequencing of F202Z8.</title>
        <authorList>
            <person name="Kwon Y.M."/>
        </authorList>
    </citation>
    <scope>NUCLEOTIDE SEQUENCE [LARGE SCALE GENOMIC DNA]</scope>
    <source>
        <strain evidence="20 21">F202Z8</strain>
    </source>
</reference>
<dbReference type="InterPro" id="IPR003856">
    <property type="entry name" value="LPS_length_determ_N"/>
</dbReference>
<keyword evidence="7 20" id="KW-0808">Transferase</keyword>
<dbReference type="NCBIfam" id="TIGR01007">
    <property type="entry name" value="eps_fam"/>
    <property type="match status" value="1"/>
</dbReference>
<keyword evidence="10 20" id="KW-0418">Kinase</keyword>
<dbReference type="EMBL" id="CP040710">
    <property type="protein sequence ID" value="QCW99679.1"/>
    <property type="molecule type" value="Genomic_DNA"/>
</dbReference>
<evidence type="ECO:0000259" key="18">
    <source>
        <dbReference type="Pfam" id="PF13614"/>
    </source>
</evidence>
<dbReference type="InterPro" id="IPR032807">
    <property type="entry name" value="GNVR"/>
</dbReference>
<comment type="similarity">
    <text evidence="3">Belongs to the etk/wzc family.</text>
</comment>
<keyword evidence="12 16" id="KW-1133">Transmembrane helix</keyword>
<keyword evidence="8 16" id="KW-0812">Transmembrane</keyword>
<evidence type="ECO:0000256" key="15">
    <source>
        <dbReference type="ARBA" id="ARBA00051245"/>
    </source>
</evidence>
<dbReference type="KEGG" id="asag:FGM00_06045"/>
<dbReference type="InterPro" id="IPR025669">
    <property type="entry name" value="AAA_dom"/>
</dbReference>
<dbReference type="GO" id="GO:0004715">
    <property type="term" value="F:non-membrane spanning protein tyrosine kinase activity"/>
    <property type="evidence" value="ECO:0007669"/>
    <property type="project" value="UniProtKB-EC"/>
</dbReference>
<feature type="domain" description="Polysaccharide chain length determinant N-terminal" evidence="17">
    <location>
        <begin position="12"/>
        <end position="105"/>
    </location>
</feature>
<dbReference type="EC" id="2.7.10.2" evidence="4"/>
<accession>A0A5B7SS54</accession>
<comment type="subcellular location">
    <subcellularLocation>
        <location evidence="1">Cell inner membrane</location>
        <topology evidence="1">Multi-pass membrane protein</topology>
    </subcellularLocation>
</comment>
<dbReference type="PANTHER" id="PTHR32309">
    <property type="entry name" value="TYROSINE-PROTEIN KINASE"/>
    <property type="match status" value="1"/>
</dbReference>
<evidence type="ECO:0000313" key="21">
    <source>
        <dbReference type="Proteomes" id="UP000310017"/>
    </source>
</evidence>
<sequence length="795" mass="89058">MQANFKGFSTKETDFKALLTSYTKHWKWFLLSILAALSVAYVYIRYKIPEYKVQAKIKVLEEKNGSPEMSIYKDLDLFGAGKNKVEDEIEVLNSRSNYLEVVKQLGINVVLRNVGTVTESEIYRTPPIKLSFLEADSIVRRARSSFYLDISSTTTFGFSEEQDGPVKVYSFGKAIPTDVGEVIITTNVEHFNSYKGKKIKVEISPLVDVALAYKTRTSIAPAQDFSNIVNLSLNDPIPQKAIDVLNTLIGIYNKNAIDDKRVIAERTFDFINDRIADISGTLTDTDENAEQFQTRRGVVDINAQTSVNLTVGAQNSQELQNATTQLNIASSMKEIVSSEDGYQELPSNVGLNDPTIAANTAKYNELVRERKRLLKNANEQNPMIINLDQQLDGLKNSVASSVGSMVNNLSLQVNSLSNNQRTINSRIYSAPSNARALRDITRKQETTESLFLYLLQRREESQVGLASTSPQSKIIDNAYRTSRAPVSPKKSIVYLAFLIVGFAIPFSILYANDLLDDKVHNKTGLEKMVKDIPVLAELPRLAKKESKLIRKDDRSVLAESLRILRTNLDYLMKSKRTTGKNNVVYVTSSVSGEGKTFLSSNLAMIFANTGKRVLLIGADIRNPKLYTFFDTKDVDNLDKNKKAKRSTNNGLTEYLYDDSIEAKDIVNSLLVQSNTIDVVYSGKIPPNPAELLMSERMKDLMTEMSEEYDYVIVDTAPLMVVTDTLLISDYADHMIYVTRAGVTETRVLEFPSKLKAEGKLNGLCFVVNDVKESNLGYGGKYGYGYGKSLKKWWKF</sequence>
<dbReference type="InterPro" id="IPR005702">
    <property type="entry name" value="Wzc-like_C"/>
</dbReference>